<reference evidence="1" key="1">
    <citation type="submission" date="2019-08" db="EMBL/GenBank/DDBJ databases">
        <authorList>
            <person name="Kucharzyk K."/>
            <person name="Murdoch R.W."/>
            <person name="Higgins S."/>
            <person name="Loffler F."/>
        </authorList>
    </citation>
    <scope>NUCLEOTIDE SEQUENCE</scope>
</reference>
<proteinExistence type="predicted"/>
<evidence type="ECO:0000313" key="1">
    <source>
        <dbReference type="EMBL" id="MPN40108.1"/>
    </source>
</evidence>
<dbReference type="AlphaFoldDB" id="A0A645HM41"/>
<gene>
    <name evidence="1" type="ORF">SDC9_187643</name>
</gene>
<name>A0A645HM41_9ZZZZ</name>
<comment type="caution">
    <text evidence="1">The sequence shown here is derived from an EMBL/GenBank/DDBJ whole genome shotgun (WGS) entry which is preliminary data.</text>
</comment>
<accession>A0A645HM41</accession>
<protein>
    <submittedName>
        <fullName evidence="1">Uncharacterized protein</fullName>
    </submittedName>
</protein>
<dbReference type="EMBL" id="VSSQ01096307">
    <property type="protein sequence ID" value="MPN40108.1"/>
    <property type="molecule type" value="Genomic_DNA"/>
</dbReference>
<sequence>MRVQLHKAVGVQKRIDPAAADRADNLPGWIRIMLLQKFSHSLP</sequence>
<organism evidence="1">
    <name type="scientific">bioreactor metagenome</name>
    <dbReference type="NCBI Taxonomy" id="1076179"/>
    <lineage>
        <taxon>unclassified sequences</taxon>
        <taxon>metagenomes</taxon>
        <taxon>ecological metagenomes</taxon>
    </lineage>
</organism>